<dbReference type="InterPro" id="IPR016181">
    <property type="entry name" value="Acyl_CoA_acyltransferase"/>
</dbReference>
<dbReference type="GO" id="GO:0016787">
    <property type="term" value="F:hydrolase activity"/>
    <property type="evidence" value="ECO:0007669"/>
    <property type="project" value="UniProtKB-UniRule"/>
</dbReference>
<evidence type="ECO:0000259" key="9">
    <source>
        <dbReference type="PROSITE" id="PS01124"/>
    </source>
</evidence>
<evidence type="ECO:0000256" key="4">
    <source>
        <dbReference type="ARBA" id="ARBA00022840"/>
    </source>
</evidence>
<dbReference type="EMBL" id="VTFY01000009">
    <property type="protein sequence ID" value="MRX83193.1"/>
    <property type="molecule type" value="Genomic_DNA"/>
</dbReference>
<keyword evidence="2 8" id="KW-0378">Hydrolase</keyword>
<dbReference type="PANTHER" id="PTHR11070:SF17">
    <property type="entry name" value="DNA HELICASE IV"/>
    <property type="match status" value="1"/>
</dbReference>
<proteinExistence type="predicted"/>
<feature type="domain" description="N-acetyltransferase" evidence="10">
    <location>
        <begin position="134"/>
        <end position="275"/>
    </location>
</feature>
<dbReference type="InterPro" id="IPR027785">
    <property type="entry name" value="UvrD-like_helicase_C"/>
</dbReference>
<dbReference type="SUPFAM" id="SSF52540">
    <property type="entry name" value="P-loop containing nucleoside triphosphate hydrolases"/>
    <property type="match status" value="1"/>
</dbReference>
<dbReference type="InterPro" id="IPR018060">
    <property type="entry name" value="HTH_AraC"/>
</dbReference>
<evidence type="ECO:0000256" key="5">
    <source>
        <dbReference type="ARBA" id="ARBA00023015"/>
    </source>
</evidence>
<evidence type="ECO:0000256" key="1">
    <source>
        <dbReference type="ARBA" id="ARBA00022741"/>
    </source>
</evidence>
<feature type="domain" description="HTH araC/xylS-type" evidence="9">
    <location>
        <begin position="10"/>
        <end position="108"/>
    </location>
</feature>
<dbReference type="CDD" id="cd04301">
    <property type="entry name" value="NAT_SF"/>
    <property type="match status" value="1"/>
</dbReference>
<dbReference type="Proteomes" id="UP000438093">
    <property type="component" value="Unassembled WGS sequence"/>
</dbReference>
<dbReference type="Pfam" id="PF13673">
    <property type="entry name" value="Acetyltransf_10"/>
    <property type="match status" value="1"/>
</dbReference>
<dbReference type="GO" id="GO:0005829">
    <property type="term" value="C:cytosol"/>
    <property type="evidence" value="ECO:0007669"/>
    <property type="project" value="TreeGrafter"/>
</dbReference>
<evidence type="ECO:0000256" key="8">
    <source>
        <dbReference type="PROSITE-ProRule" id="PRU00560"/>
    </source>
</evidence>
<dbReference type="InterPro" id="IPR027417">
    <property type="entry name" value="P-loop_NTPase"/>
</dbReference>
<dbReference type="Pfam" id="PF13538">
    <property type="entry name" value="UvrD_C_2"/>
    <property type="match status" value="1"/>
</dbReference>
<evidence type="ECO:0000256" key="6">
    <source>
        <dbReference type="ARBA" id="ARBA00023125"/>
    </source>
</evidence>
<sequence length="985" mass="107682">MSREQERAIARTIDCIESRLGERIDLDRLAEEAGYSKYHLHRLFTSTVGFPVYDYVKRRRLTEAARALVSTDAPLAEVALGAGYDSQQAFSLAFSALYKTTPARFRADGAFYALQLPFELRDGVPDDGGAWTVEHASPADPPAWMDLMRSSIDGFPCFDEHDHEAWAAACIERRRALAAWDGEALAGALAFDADAARIDVLAVHPQYRRLDVARALLDALRAVELPERDVSLTTFRAGDRADTGHRRDLLALGFEEAELLEEFGYPTQRFVLRAEGGLAGEGGAEGEGDAPGGGGEAAADAVLREERAHLDDVLALLRTARDRAAGLLERVDGGYDETKRYMAAYRGEIDPSEQYQNELFLKEVDRQAAEAREAAARLEKLLDAPYFARVDFQAAGEDAPTPFYLGRFSFSSDEAAVVSDWRSPVAGLFYECDEPGPAGYDAPAGRVEGLLARKRQLGVERGRLGYAADSASTVRDEVLARELGRSSDKKMRTIVASIQAEQNRIIRDEEPGTLVIQGVAGSGKTSIALHRVAYLLYRRRGALSSRAVAILSPNRVFADYVSGVLPELGEEPIAALDLRAVVERSLGGAATVAPARSSVDEADGAWRERARLKGTAAFASAVLAFLGRAPDVAFAAEDMAFGRRVVEAARIDARFRAHGGLALEERLDLVAASVVYELESTSVGRDRHAVPTKREVRRRLAGMLRAKDALALYRLFLREHGWDDALALGPKRTVEWEDAAPLALLQGAFSGFEAYGDVLHLVVDEMQDLTPVQHALVARLFRCDKTVLGDCHQVVDRGNATALDDVAAAYAAARVMRLTRSYRSTSEIVALANRVKPSAELEAVERHGEVPRIVGCANTAEVLARTLEAVEAFRASDRKTLGILHASDELAARYAELLGRDADVHLLTERTTAFEDGVSVASVKMAKGLEFDEVVVLDVDERFFSTEFDRTLLYVAVTRAMHRLTILHRGTPSRFLEGEGNGCFT</sequence>
<dbReference type="SMART" id="SM00342">
    <property type="entry name" value="HTH_ARAC"/>
    <property type="match status" value="1"/>
</dbReference>
<dbReference type="InterPro" id="IPR000212">
    <property type="entry name" value="DNA_helicase_UvrD/REP"/>
</dbReference>
<dbReference type="GO" id="GO:0005524">
    <property type="term" value="F:ATP binding"/>
    <property type="evidence" value="ECO:0007669"/>
    <property type="project" value="UniProtKB-UniRule"/>
</dbReference>
<dbReference type="SUPFAM" id="SSF46689">
    <property type="entry name" value="Homeodomain-like"/>
    <property type="match status" value="2"/>
</dbReference>
<dbReference type="GO" id="GO:0016747">
    <property type="term" value="F:acyltransferase activity, transferring groups other than amino-acyl groups"/>
    <property type="evidence" value="ECO:0007669"/>
    <property type="project" value="InterPro"/>
</dbReference>
<reference evidence="13" key="1">
    <citation type="submission" date="2019-08" db="EMBL/GenBank/DDBJ databases">
        <title>Arthrobacter sp. nov., isolated from plateau pika and Tibetan wild ass.</title>
        <authorList>
            <person name="Ge Y."/>
        </authorList>
    </citation>
    <scope>NUCLEOTIDE SEQUENCE [LARGE SCALE GENOMIC DNA]</scope>
    <source>
        <strain evidence="13">HF-4214</strain>
    </source>
</reference>
<evidence type="ECO:0000256" key="7">
    <source>
        <dbReference type="ARBA" id="ARBA00023163"/>
    </source>
</evidence>
<dbReference type="GO" id="GO:0043565">
    <property type="term" value="F:sequence-specific DNA binding"/>
    <property type="evidence" value="ECO:0007669"/>
    <property type="project" value="InterPro"/>
</dbReference>
<dbReference type="PROSITE" id="PS51198">
    <property type="entry name" value="UVRD_HELICASE_ATP_BIND"/>
    <property type="match status" value="1"/>
</dbReference>
<gene>
    <name evidence="12" type="ORF">GJG86_11915</name>
</gene>
<evidence type="ECO:0000259" key="11">
    <source>
        <dbReference type="PROSITE" id="PS51198"/>
    </source>
</evidence>
<dbReference type="GO" id="GO:0003700">
    <property type="term" value="F:DNA-binding transcription factor activity"/>
    <property type="evidence" value="ECO:0007669"/>
    <property type="project" value="InterPro"/>
</dbReference>
<dbReference type="InterPro" id="IPR000182">
    <property type="entry name" value="GNAT_dom"/>
</dbReference>
<dbReference type="GO" id="GO:0000725">
    <property type="term" value="P:recombinational repair"/>
    <property type="evidence" value="ECO:0007669"/>
    <property type="project" value="TreeGrafter"/>
</dbReference>
<evidence type="ECO:0000313" key="12">
    <source>
        <dbReference type="EMBL" id="MRX83193.1"/>
    </source>
</evidence>
<dbReference type="Gene3D" id="3.40.50.300">
    <property type="entry name" value="P-loop containing nucleotide triphosphate hydrolases"/>
    <property type="match status" value="2"/>
</dbReference>
<keyword evidence="7" id="KW-0804">Transcription</keyword>
<dbReference type="Pfam" id="PF12833">
    <property type="entry name" value="HTH_18"/>
    <property type="match status" value="1"/>
</dbReference>
<dbReference type="Gene3D" id="1.10.10.60">
    <property type="entry name" value="Homeodomain-like"/>
    <property type="match status" value="2"/>
</dbReference>
<dbReference type="Gene3D" id="3.40.630.30">
    <property type="match status" value="1"/>
</dbReference>
<comment type="caution">
    <text evidence="12">The sequence shown here is derived from an EMBL/GenBank/DDBJ whole genome shotgun (WGS) entry which is preliminary data.</text>
</comment>
<dbReference type="SUPFAM" id="SSF55729">
    <property type="entry name" value="Acyl-CoA N-acyltransferases (Nat)"/>
    <property type="match status" value="1"/>
</dbReference>
<feature type="domain" description="UvrD-like helicase ATP-binding" evidence="11">
    <location>
        <begin position="497"/>
        <end position="825"/>
    </location>
</feature>
<dbReference type="PANTHER" id="PTHR11070">
    <property type="entry name" value="UVRD / RECB / PCRA DNA HELICASE FAMILY MEMBER"/>
    <property type="match status" value="1"/>
</dbReference>
<dbReference type="GO" id="GO:0043138">
    <property type="term" value="F:3'-5' DNA helicase activity"/>
    <property type="evidence" value="ECO:0007669"/>
    <property type="project" value="TreeGrafter"/>
</dbReference>
<keyword evidence="5" id="KW-0805">Transcription regulation</keyword>
<accession>A0A6N7RPA5</accession>
<name>A0A6N7RPA5_9ACTN</name>
<evidence type="ECO:0000256" key="2">
    <source>
        <dbReference type="ARBA" id="ARBA00022801"/>
    </source>
</evidence>
<dbReference type="InterPro" id="IPR009057">
    <property type="entry name" value="Homeodomain-like_sf"/>
</dbReference>
<organism evidence="12 13">
    <name type="scientific">Eggerthella guodeyinii</name>
    <dbReference type="NCBI Taxonomy" id="2690837"/>
    <lineage>
        <taxon>Bacteria</taxon>
        <taxon>Bacillati</taxon>
        <taxon>Actinomycetota</taxon>
        <taxon>Coriobacteriia</taxon>
        <taxon>Eggerthellales</taxon>
        <taxon>Eggerthellaceae</taxon>
        <taxon>Eggerthella</taxon>
    </lineage>
</organism>
<dbReference type="InterPro" id="IPR018062">
    <property type="entry name" value="HTH_AraC-typ_CS"/>
</dbReference>
<dbReference type="InterPro" id="IPR014016">
    <property type="entry name" value="UvrD-like_ATP-bd"/>
</dbReference>
<evidence type="ECO:0000259" key="10">
    <source>
        <dbReference type="PROSITE" id="PS51186"/>
    </source>
</evidence>
<evidence type="ECO:0000313" key="13">
    <source>
        <dbReference type="Proteomes" id="UP000438093"/>
    </source>
</evidence>
<dbReference type="AlphaFoldDB" id="A0A6N7RPA5"/>
<keyword evidence="13" id="KW-1185">Reference proteome</keyword>
<keyword evidence="4 8" id="KW-0067">ATP-binding</keyword>
<dbReference type="PROSITE" id="PS01124">
    <property type="entry name" value="HTH_ARAC_FAMILY_2"/>
    <property type="match status" value="1"/>
</dbReference>
<dbReference type="PROSITE" id="PS51186">
    <property type="entry name" value="GNAT"/>
    <property type="match status" value="1"/>
</dbReference>
<keyword evidence="3 8" id="KW-0347">Helicase</keyword>
<protein>
    <submittedName>
        <fullName evidence="12">GNAT family N-acetyltransferase</fullName>
    </submittedName>
</protein>
<dbReference type="PROSITE" id="PS00041">
    <property type="entry name" value="HTH_ARAC_FAMILY_1"/>
    <property type="match status" value="1"/>
</dbReference>
<keyword evidence="1 8" id="KW-0547">Nucleotide-binding</keyword>
<evidence type="ECO:0000256" key="3">
    <source>
        <dbReference type="ARBA" id="ARBA00022806"/>
    </source>
</evidence>
<feature type="binding site" evidence="8">
    <location>
        <begin position="518"/>
        <end position="525"/>
    </location>
    <ligand>
        <name>ATP</name>
        <dbReference type="ChEBI" id="CHEBI:30616"/>
    </ligand>
</feature>
<keyword evidence="12" id="KW-0808">Transferase</keyword>
<dbReference type="RefSeq" id="WP_154334011.1">
    <property type="nucleotide sequence ID" value="NZ_VTFY01000009.1"/>
</dbReference>
<keyword evidence="6" id="KW-0238">DNA-binding</keyword>